<keyword evidence="3" id="KW-1185">Reference proteome</keyword>
<evidence type="ECO:0000313" key="3">
    <source>
        <dbReference type="Proteomes" id="UP000799772"/>
    </source>
</evidence>
<sequence>MSQRPRVPLRSLQSFEKSFSELFFCPSCAHWRLSRPARRQWSSTSALRRPISNSYTPQWRSARITTSAATNAINAPSTTPPQFRELHAALEDLKTKAPEYVNLSQLSLALRGLEPPKGDGAVVRIAILGLGRQDTARKLARALLADPLADKGKWEDEVMHGIARTDSGAVLLKYGEEGAQDAGVLHGRSQLYTEIAVPSTLLKRHNIEILVSGISVDVAVQLAQDEMDRPSDALLVPTLEAGASGMVTMVRYPVHKALVLGEGLGSSVAFGRFMGGGNGSQGEDGMVGFAVDMPGSEVPQTQEEALRDGIVALDVGKAGDALDKFRKSTEFATEYERKWLHSGVPILHQWLINGAPAEETTGNSALKPVLRDLISHLASSASASLNAATAAQLSARLSSTTPPTTVNTLEIALRDWSRKAHTELRDVLDEAFASKNWHKIGWWKLLWRVDDVTMVAEEVLERRWLPKAEKSGLWLMGRIEEAGLLPDVDVAKIIPPPVDEGRNDQSAASTAEAGVSKPLPEEKGILLLQISNARERLSSETVPGLQATAQRLLLESLSTVSLSSALSALLWLSSSFSVLEAASVAALGSVWALRRLQRRWEGKREQWEGDVREEGRVCLKGVEDSIARVLESAKTVRVVESEDVRDRKLAREAVERVGEALKELRQ</sequence>
<evidence type="ECO:0000313" key="2">
    <source>
        <dbReference type="EMBL" id="KAF2095850.1"/>
    </source>
</evidence>
<dbReference type="PANTHER" id="PTHR38644">
    <property type="entry name" value="EXPRESSED PROTEIN"/>
    <property type="match status" value="1"/>
</dbReference>
<gene>
    <name evidence="2" type="ORF">NA57DRAFT_67553</name>
</gene>
<protein>
    <recommendedName>
        <fullName evidence="1">Mmc1 C-terminal domain-containing protein</fullName>
    </recommendedName>
</protein>
<dbReference type="PANTHER" id="PTHR38644:SF1">
    <property type="entry name" value="EXPRESSED PROTEIN"/>
    <property type="match status" value="1"/>
</dbReference>
<dbReference type="Proteomes" id="UP000799772">
    <property type="component" value="Unassembled WGS sequence"/>
</dbReference>
<proteinExistence type="predicted"/>
<accession>A0A9P4IAT6</accession>
<comment type="caution">
    <text evidence="2">The sequence shown here is derived from an EMBL/GenBank/DDBJ whole genome shotgun (WGS) entry which is preliminary data.</text>
</comment>
<dbReference type="Pfam" id="PF23867">
    <property type="entry name" value="Mmc1_N"/>
    <property type="match status" value="1"/>
</dbReference>
<dbReference type="InterPro" id="IPR056196">
    <property type="entry name" value="Mmc1_C"/>
</dbReference>
<feature type="domain" description="Mmc1 C-terminal" evidence="1">
    <location>
        <begin position="411"/>
        <end position="616"/>
    </location>
</feature>
<reference evidence="2" key="1">
    <citation type="journal article" date="2020" name="Stud. Mycol.">
        <title>101 Dothideomycetes genomes: a test case for predicting lifestyles and emergence of pathogens.</title>
        <authorList>
            <person name="Haridas S."/>
            <person name="Albert R."/>
            <person name="Binder M."/>
            <person name="Bloem J."/>
            <person name="Labutti K."/>
            <person name="Salamov A."/>
            <person name="Andreopoulos B."/>
            <person name="Baker S."/>
            <person name="Barry K."/>
            <person name="Bills G."/>
            <person name="Bluhm B."/>
            <person name="Cannon C."/>
            <person name="Castanera R."/>
            <person name="Culley D."/>
            <person name="Daum C."/>
            <person name="Ezra D."/>
            <person name="Gonzalez J."/>
            <person name="Henrissat B."/>
            <person name="Kuo A."/>
            <person name="Liang C."/>
            <person name="Lipzen A."/>
            <person name="Lutzoni F."/>
            <person name="Magnuson J."/>
            <person name="Mondo S."/>
            <person name="Nolan M."/>
            <person name="Ohm R."/>
            <person name="Pangilinan J."/>
            <person name="Park H.-J."/>
            <person name="Ramirez L."/>
            <person name="Alfaro M."/>
            <person name="Sun H."/>
            <person name="Tritt A."/>
            <person name="Yoshinaga Y."/>
            <person name="Zwiers L.-H."/>
            <person name="Turgeon B."/>
            <person name="Goodwin S."/>
            <person name="Spatafora J."/>
            <person name="Crous P."/>
            <person name="Grigoriev I."/>
        </authorList>
    </citation>
    <scope>NUCLEOTIDE SEQUENCE</scope>
    <source>
        <strain evidence="2">CBS 133067</strain>
    </source>
</reference>
<dbReference type="EMBL" id="ML978130">
    <property type="protein sequence ID" value="KAF2095850.1"/>
    <property type="molecule type" value="Genomic_DNA"/>
</dbReference>
<dbReference type="OrthoDB" id="5319015at2759"/>
<name>A0A9P4IAT6_9PEZI</name>
<evidence type="ECO:0000259" key="1">
    <source>
        <dbReference type="Pfam" id="PF23868"/>
    </source>
</evidence>
<dbReference type="Pfam" id="PF23868">
    <property type="entry name" value="Mmc1_C"/>
    <property type="match status" value="1"/>
</dbReference>
<organism evidence="2 3">
    <name type="scientific">Rhizodiscina lignyota</name>
    <dbReference type="NCBI Taxonomy" id="1504668"/>
    <lineage>
        <taxon>Eukaryota</taxon>
        <taxon>Fungi</taxon>
        <taxon>Dikarya</taxon>
        <taxon>Ascomycota</taxon>
        <taxon>Pezizomycotina</taxon>
        <taxon>Dothideomycetes</taxon>
        <taxon>Pleosporomycetidae</taxon>
        <taxon>Aulographales</taxon>
        <taxon>Rhizodiscinaceae</taxon>
        <taxon>Rhizodiscina</taxon>
    </lineage>
</organism>
<dbReference type="AlphaFoldDB" id="A0A9P4IAT6"/>